<dbReference type="EMBL" id="OZ019894">
    <property type="protein sequence ID" value="CAK9215907.1"/>
    <property type="molecule type" value="Genomic_DNA"/>
</dbReference>
<organism evidence="2 3">
    <name type="scientific">Sphagnum troendelagicum</name>
    <dbReference type="NCBI Taxonomy" id="128251"/>
    <lineage>
        <taxon>Eukaryota</taxon>
        <taxon>Viridiplantae</taxon>
        <taxon>Streptophyta</taxon>
        <taxon>Embryophyta</taxon>
        <taxon>Bryophyta</taxon>
        <taxon>Sphagnophytina</taxon>
        <taxon>Sphagnopsida</taxon>
        <taxon>Sphagnales</taxon>
        <taxon>Sphagnaceae</taxon>
        <taxon>Sphagnum</taxon>
    </lineage>
</organism>
<evidence type="ECO:0000313" key="3">
    <source>
        <dbReference type="Proteomes" id="UP001497512"/>
    </source>
</evidence>
<keyword evidence="1" id="KW-0812">Transmembrane</keyword>
<sequence length="112" mass="12143">MQEAIGSITDSTLGYAIPFVEVLISLVMVLVCSSTGCAALREAGLIPTLLPVFKDMDPEHTRLVSAAMQILEAFMDYSNSAGTWFRDLGGLNDTVARLKLEEAYAEEGSQLR</sequence>
<evidence type="ECO:0000256" key="1">
    <source>
        <dbReference type="SAM" id="Phobius"/>
    </source>
</evidence>
<feature type="transmembrane region" description="Helical" evidence="1">
    <location>
        <begin position="12"/>
        <end position="31"/>
    </location>
</feature>
<keyword evidence="1" id="KW-0472">Membrane</keyword>
<keyword evidence="3" id="KW-1185">Reference proteome</keyword>
<name>A0ABP0U9P3_9BRYO</name>
<dbReference type="Proteomes" id="UP001497512">
    <property type="component" value="Chromosome 2"/>
</dbReference>
<reference evidence="2" key="1">
    <citation type="submission" date="2024-02" db="EMBL/GenBank/DDBJ databases">
        <authorList>
            <consortium name="ELIXIR-Norway"/>
            <consortium name="Elixir Norway"/>
        </authorList>
    </citation>
    <scope>NUCLEOTIDE SEQUENCE</scope>
</reference>
<protein>
    <submittedName>
        <fullName evidence="2">Uncharacterized protein</fullName>
    </submittedName>
</protein>
<feature type="non-terminal residue" evidence="2">
    <location>
        <position position="1"/>
    </location>
</feature>
<evidence type="ECO:0000313" key="2">
    <source>
        <dbReference type="EMBL" id="CAK9215907.1"/>
    </source>
</evidence>
<gene>
    <name evidence="2" type="ORF">CSSPTR1EN2_LOCUS13056</name>
</gene>
<feature type="non-terminal residue" evidence="2">
    <location>
        <position position="112"/>
    </location>
</feature>
<keyword evidence="1" id="KW-1133">Transmembrane helix</keyword>
<proteinExistence type="predicted"/>
<accession>A0ABP0U9P3</accession>